<sequence length="350" mass="39226">MWQVDNRTPFAAERGWVRDRDGAEVWLVAVKATFDILPDGSTMPSQEQPPVLRAPEYHGEPGKSSIKYEADLVLTKKTTDVLVVGHAHAPGGKAVTELDVGFKVGPVQKILRVFGDRIWGGLGPSAPQPFVNMPLVYERAFGGVDWLSDNPERDWDWRNPVGTGFAVDKPHLTDRLLPNIEYPDALFNAWNDRPPPAGFGSLAGHWQPRAGLAGTYDDKWMSTRQPLLPEDFDDGFFQCAPVDQQAPDFLRGGEPVVLYRLTPEGDLRFLLPKVYLGFETRFYDGSREIHKTRRLHSVIVEPDFPRVSMVWHSALPCHFKVQKLERTIATLKTFLNGGESAATEDELELA</sequence>
<feature type="region of interest" description="Disordered" evidence="1">
    <location>
        <begin position="39"/>
        <end position="60"/>
    </location>
</feature>
<proteinExistence type="predicted"/>
<evidence type="ECO:0000313" key="4">
    <source>
        <dbReference type="Proteomes" id="UP000020218"/>
    </source>
</evidence>
<dbReference type="AlphaFoldDB" id="A0A011M4H6"/>
<reference evidence="3" key="1">
    <citation type="submission" date="2014-02" db="EMBL/GenBank/DDBJ databases">
        <title>Expanding our view of genomic diversity in Candidatus Accumulibacter clades.</title>
        <authorList>
            <person name="Skennerton C.T."/>
            <person name="Barr J.J."/>
            <person name="Slater F.R."/>
            <person name="Bond P.L."/>
            <person name="Tyson G.W."/>
        </authorList>
    </citation>
    <scope>NUCLEOTIDE SEQUENCE [LARGE SCALE GENOMIC DNA]</scope>
</reference>
<dbReference type="PATRIC" id="fig|1454001.3.peg.3710"/>
<name>A0A011M4H6_9PROT</name>
<gene>
    <name evidence="3" type="ORF">AW08_03672</name>
</gene>
<evidence type="ECO:0000259" key="2">
    <source>
        <dbReference type="Pfam" id="PF09937"/>
    </source>
</evidence>
<protein>
    <recommendedName>
        <fullName evidence="2">DUF2169 domain-containing protein</fullName>
    </recommendedName>
</protein>
<dbReference type="STRING" id="1454001.AW08_03672"/>
<feature type="domain" description="DUF2169" evidence="2">
    <location>
        <begin position="21"/>
        <end position="312"/>
    </location>
</feature>
<organism evidence="3 4">
    <name type="scientific">Candidatus Accumulibacter adjunctus</name>
    <dbReference type="NCBI Taxonomy" id="1454001"/>
    <lineage>
        <taxon>Bacteria</taxon>
        <taxon>Pseudomonadati</taxon>
        <taxon>Pseudomonadota</taxon>
        <taxon>Betaproteobacteria</taxon>
        <taxon>Candidatus Accumulibacter</taxon>
    </lineage>
</organism>
<evidence type="ECO:0000256" key="1">
    <source>
        <dbReference type="SAM" id="MobiDB-lite"/>
    </source>
</evidence>
<dbReference type="Proteomes" id="UP000020218">
    <property type="component" value="Unassembled WGS sequence"/>
</dbReference>
<dbReference type="InterPro" id="IPR018683">
    <property type="entry name" value="DUF2169"/>
</dbReference>
<dbReference type="EMBL" id="JFAX01000034">
    <property type="protein sequence ID" value="EXI64483.1"/>
    <property type="molecule type" value="Genomic_DNA"/>
</dbReference>
<evidence type="ECO:0000313" key="3">
    <source>
        <dbReference type="EMBL" id="EXI64483.1"/>
    </source>
</evidence>
<comment type="caution">
    <text evidence="3">The sequence shown here is derived from an EMBL/GenBank/DDBJ whole genome shotgun (WGS) entry which is preliminary data.</text>
</comment>
<accession>A0A011M4H6</accession>
<dbReference type="Pfam" id="PF09937">
    <property type="entry name" value="DUF2169"/>
    <property type="match status" value="1"/>
</dbReference>
<keyword evidence="4" id="KW-1185">Reference proteome</keyword>